<feature type="coiled-coil region" evidence="6">
    <location>
        <begin position="154"/>
        <end position="198"/>
    </location>
</feature>
<sequence>MTIYYSLTFALLVLEMLTFSILVLPLPLRWRHAMIKAFTTSPVIAKALHTLKIIFAFIFLLFIDTFNRLQRIAEEVEEEAGHHHDYSIEASIRAKQFYAQRNLYLLGFTMFLSLILERTTALLIDMLQRDEQLQHMKKESATAVKDQERLVEIDASYQKQIQELKDQIAELKKQGPDFEALKKKAEQQATEYDSLLKDRDTFKK</sequence>
<organism evidence="8">
    <name type="scientific">Lichtheimia ramosa</name>
    <dbReference type="NCBI Taxonomy" id="688394"/>
    <lineage>
        <taxon>Eukaryota</taxon>
        <taxon>Fungi</taxon>
        <taxon>Fungi incertae sedis</taxon>
        <taxon>Mucoromycota</taxon>
        <taxon>Mucoromycotina</taxon>
        <taxon>Mucoromycetes</taxon>
        <taxon>Mucorales</taxon>
        <taxon>Lichtheimiaceae</taxon>
        <taxon>Lichtheimia</taxon>
    </lineage>
</organism>
<keyword evidence="2 5" id="KW-0812">Transmembrane</keyword>
<evidence type="ECO:0000259" key="7">
    <source>
        <dbReference type="Pfam" id="PF05529"/>
    </source>
</evidence>
<evidence type="ECO:0000256" key="6">
    <source>
        <dbReference type="SAM" id="Coils"/>
    </source>
</evidence>
<feature type="transmembrane region" description="Helical" evidence="5">
    <location>
        <begin position="43"/>
        <end position="63"/>
    </location>
</feature>
<keyword evidence="4 5" id="KW-0472">Membrane</keyword>
<dbReference type="GO" id="GO:0006888">
    <property type="term" value="P:endoplasmic reticulum to Golgi vesicle-mediated transport"/>
    <property type="evidence" value="ECO:0007669"/>
    <property type="project" value="UniProtKB-UniRule"/>
</dbReference>
<dbReference type="PANTHER" id="PTHR12701:SF20">
    <property type="entry name" value="ENDOPLASMIC RETICULUM TRANSMEMBRANE PROTEIN"/>
    <property type="match status" value="1"/>
</dbReference>
<evidence type="ECO:0000256" key="5">
    <source>
        <dbReference type="RuleBase" id="RU367026"/>
    </source>
</evidence>
<keyword evidence="5" id="KW-0931">ER-Golgi transport</keyword>
<dbReference type="PANTHER" id="PTHR12701">
    <property type="entry name" value="BCR-ASSOCIATED PROTEIN, BAP"/>
    <property type="match status" value="1"/>
</dbReference>
<feature type="transmembrane region" description="Helical" evidence="5">
    <location>
        <begin position="7"/>
        <end position="28"/>
    </location>
</feature>
<feature type="transmembrane region" description="Helical" evidence="5">
    <location>
        <begin position="103"/>
        <end position="124"/>
    </location>
</feature>
<dbReference type="InterPro" id="IPR040463">
    <property type="entry name" value="BAP29/BAP31_N"/>
</dbReference>
<dbReference type="GO" id="GO:0070973">
    <property type="term" value="P:protein localization to endoplasmic reticulum exit site"/>
    <property type="evidence" value="ECO:0007669"/>
    <property type="project" value="UniProtKB-UniRule"/>
</dbReference>
<keyword evidence="6" id="KW-0175">Coiled coil</keyword>
<evidence type="ECO:0000256" key="2">
    <source>
        <dbReference type="ARBA" id="ARBA00022692"/>
    </source>
</evidence>
<name>A0A077WS30_9FUNG</name>
<keyword evidence="5" id="KW-0256">Endoplasmic reticulum</keyword>
<comment type="similarity">
    <text evidence="5">Belongs to the BCAP29/BCAP31 family.</text>
</comment>
<dbReference type="GO" id="GO:0006886">
    <property type="term" value="P:intracellular protein transport"/>
    <property type="evidence" value="ECO:0007669"/>
    <property type="project" value="UniProtKB-UniRule"/>
</dbReference>
<evidence type="ECO:0000313" key="8">
    <source>
        <dbReference type="EMBL" id="CDS09999.1"/>
    </source>
</evidence>
<accession>A0A077WS30</accession>
<comment type="function">
    <text evidence="5">May play a role in anterograde transport of membrane proteins from the endoplasmic reticulum to the Golgi.</text>
</comment>
<evidence type="ECO:0000256" key="4">
    <source>
        <dbReference type="ARBA" id="ARBA00023136"/>
    </source>
</evidence>
<comment type="subcellular location">
    <subcellularLocation>
        <location evidence="5">Endoplasmic reticulum membrane</location>
        <topology evidence="5">Multi-pass membrane protein</topology>
    </subcellularLocation>
    <subcellularLocation>
        <location evidence="1">Membrane</location>
        <topology evidence="1">Multi-pass membrane protein</topology>
    </subcellularLocation>
</comment>
<feature type="domain" description="BAP29/BAP31 transmembrane" evidence="7">
    <location>
        <begin position="1"/>
        <end position="135"/>
    </location>
</feature>
<proteinExistence type="inferred from homology"/>
<keyword evidence="5" id="KW-0653">Protein transport</keyword>
<dbReference type="GO" id="GO:0005789">
    <property type="term" value="C:endoplasmic reticulum membrane"/>
    <property type="evidence" value="ECO:0007669"/>
    <property type="project" value="UniProtKB-SubCell"/>
</dbReference>
<evidence type="ECO:0000256" key="3">
    <source>
        <dbReference type="ARBA" id="ARBA00022989"/>
    </source>
</evidence>
<dbReference type="Pfam" id="PF05529">
    <property type="entry name" value="Bap31"/>
    <property type="match status" value="1"/>
</dbReference>
<protein>
    <recommendedName>
        <fullName evidence="5">Endoplasmic reticulum transmembrane protein</fullName>
    </recommendedName>
</protein>
<dbReference type="EMBL" id="LK023335">
    <property type="protein sequence ID" value="CDS09999.1"/>
    <property type="molecule type" value="Genomic_DNA"/>
</dbReference>
<dbReference type="OrthoDB" id="435607at2759"/>
<reference evidence="8" key="1">
    <citation type="journal article" date="2014" name="Genome Announc.">
        <title>De novo whole-genome sequence and genome annotation of Lichtheimia ramosa.</title>
        <authorList>
            <person name="Linde J."/>
            <person name="Schwartze V."/>
            <person name="Binder U."/>
            <person name="Lass-Florl C."/>
            <person name="Voigt K."/>
            <person name="Horn F."/>
        </authorList>
    </citation>
    <scope>NUCLEOTIDE SEQUENCE</scope>
    <source>
        <strain evidence="8">JMRC FSU:6197</strain>
    </source>
</reference>
<keyword evidence="5" id="KW-0813">Transport</keyword>
<gene>
    <name evidence="8" type="ORF">LRAMOSA02676</name>
</gene>
<dbReference type="InterPro" id="IPR008417">
    <property type="entry name" value="BAP29/BAP31"/>
</dbReference>
<keyword evidence="3 5" id="KW-1133">Transmembrane helix</keyword>
<evidence type="ECO:0000256" key="1">
    <source>
        <dbReference type="ARBA" id="ARBA00004141"/>
    </source>
</evidence>
<dbReference type="AlphaFoldDB" id="A0A077WS30"/>